<evidence type="ECO:0000313" key="5">
    <source>
        <dbReference type="EMBL" id="SNT45567.1"/>
    </source>
</evidence>
<dbReference type="AlphaFoldDB" id="A0A239MRW6"/>
<dbReference type="Pfam" id="PF14525">
    <property type="entry name" value="AraC_binding_2"/>
    <property type="match status" value="1"/>
</dbReference>
<evidence type="ECO:0000313" key="6">
    <source>
        <dbReference type="Proteomes" id="UP000198318"/>
    </source>
</evidence>
<dbReference type="PRINTS" id="PR00032">
    <property type="entry name" value="HTHARAC"/>
</dbReference>
<protein>
    <submittedName>
        <fullName evidence="5">Transcriptional regulator, AraC family</fullName>
    </submittedName>
</protein>
<reference evidence="5 6" key="1">
    <citation type="submission" date="2017-06" db="EMBL/GenBank/DDBJ databases">
        <authorList>
            <person name="Kim H.J."/>
            <person name="Triplett B.A."/>
        </authorList>
    </citation>
    <scope>NUCLEOTIDE SEQUENCE [LARGE SCALE GENOMIC DNA]</scope>
    <source>
        <strain evidence="5 6">DSM 44715</strain>
    </source>
</reference>
<organism evidence="5 6">
    <name type="scientific">Actinomadura meyerae</name>
    <dbReference type="NCBI Taxonomy" id="240840"/>
    <lineage>
        <taxon>Bacteria</taxon>
        <taxon>Bacillati</taxon>
        <taxon>Actinomycetota</taxon>
        <taxon>Actinomycetes</taxon>
        <taxon>Streptosporangiales</taxon>
        <taxon>Thermomonosporaceae</taxon>
        <taxon>Actinomadura</taxon>
    </lineage>
</organism>
<evidence type="ECO:0000256" key="2">
    <source>
        <dbReference type="ARBA" id="ARBA00023125"/>
    </source>
</evidence>
<keyword evidence="6" id="KW-1185">Reference proteome</keyword>
<dbReference type="Proteomes" id="UP000198318">
    <property type="component" value="Unassembled WGS sequence"/>
</dbReference>
<name>A0A239MRW6_9ACTN</name>
<dbReference type="SUPFAM" id="SSF46689">
    <property type="entry name" value="Homeodomain-like"/>
    <property type="match status" value="1"/>
</dbReference>
<dbReference type="InterPro" id="IPR035418">
    <property type="entry name" value="AraC-bd_2"/>
</dbReference>
<keyword evidence="2" id="KW-0238">DNA-binding</keyword>
<keyword evidence="1" id="KW-0805">Transcription regulation</keyword>
<gene>
    <name evidence="5" type="ORF">SAMN05443665_103163</name>
</gene>
<dbReference type="InterPro" id="IPR009057">
    <property type="entry name" value="Homeodomain-like_sf"/>
</dbReference>
<dbReference type="GO" id="GO:0043565">
    <property type="term" value="F:sequence-specific DNA binding"/>
    <property type="evidence" value="ECO:0007669"/>
    <property type="project" value="InterPro"/>
</dbReference>
<proteinExistence type="predicted"/>
<dbReference type="InterPro" id="IPR018060">
    <property type="entry name" value="HTH_AraC"/>
</dbReference>
<evidence type="ECO:0000256" key="1">
    <source>
        <dbReference type="ARBA" id="ARBA00023015"/>
    </source>
</evidence>
<dbReference type="RefSeq" id="WP_089329009.1">
    <property type="nucleotide sequence ID" value="NZ_FZOR01000031.1"/>
</dbReference>
<dbReference type="InterPro" id="IPR050204">
    <property type="entry name" value="AraC_XylS_family_regulators"/>
</dbReference>
<dbReference type="PANTHER" id="PTHR46796:SF6">
    <property type="entry name" value="ARAC SUBFAMILY"/>
    <property type="match status" value="1"/>
</dbReference>
<dbReference type="PROSITE" id="PS00041">
    <property type="entry name" value="HTH_ARAC_FAMILY_1"/>
    <property type="match status" value="1"/>
</dbReference>
<dbReference type="PROSITE" id="PS01124">
    <property type="entry name" value="HTH_ARAC_FAMILY_2"/>
    <property type="match status" value="1"/>
</dbReference>
<evidence type="ECO:0000259" key="4">
    <source>
        <dbReference type="PROSITE" id="PS01124"/>
    </source>
</evidence>
<dbReference type="InterPro" id="IPR020449">
    <property type="entry name" value="Tscrpt_reg_AraC-type_HTH"/>
</dbReference>
<sequence>MAASVLESRVSTEDVPPGDRVSYWERYNARALVGLTCTSYAEGGLLARQANLRVGALRLADIRGNAHVIERTPGICRDFPKDSVFASLVLKGEAVFFHSGGCLTVRAGDIVLYDTARPYLFGFSAPMRKLLLDVPREVFAERFQAPVLPAPIALSAARPSPASRTLRSLLLELTTGEGPDHADDLALELLGLLAAEQAGDRPASPTRLLHLLVAKDYIDRHLHDPGLSPQRVASALGISARHLSRVFEPEGLTPARYVLDRRLAKAKADLADPASAAATVAEIAHRHGFASQAHFTRVFRERFGSTPGAIRPR</sequence>
<dbReference type="InterPro" id="IPR018062">
    <property type="entry name" value="HTH_AraC-typ_CS"/>
</dbReference>
<evidence type="ECO:0000256" key="3">
    <source>
        <dbReference type="ARBA" id="ARBA00023163"/>
    </source>
</evidence>
<dbReference type="PANTHER" id="PTHR46796">
    <property type="entry name" value="HTH-TYPE TRANSCRIPTIONAL ACTIVATOR RHAS-RELATED"/>
    <property type="match status" value="1"/>
</dbReference>
<dbReference type="Pfam" id="PF12833">
    <property type="entry name" value="HTH_18"/>
    <property type="match status" value="1"/>
</dbReference>
<accession>A0A239MRW6</accession>
<dbReference type="OrthoDB" id="9799345at2"/>
<feature type="domain" description="HTH araC/xylS-type" evidence="4">
    <location>
        <begin position="212"/>
        <end position="313"/>
    </location>
</feature>
<dbReference type="SMART" id="SM00342">
    <property type="entry name" value="HTH_ARAC"/>
    <property type="match status" value="1"/>
</dbReference>
<dbReference type="GO" id="GO:0003700">
    <property type="term" value="F:DNA-binding transcription factor activity"/>
    <property type="evidence" value="ECO:0007669"/>
    <property type="project" value="InterPro"/>
</dbReference>
<dbReference type="Gene3D" id="1.10.10.60">
    <property type="entry name" value="Homeodomain-like"/>
    <property type="match status" value="1"/>
</dbReference>
<keyword evidence="3" id="KW-0804">Transcription</keyword>
<dbReference type="EMBL" id="FZOR01000031">
    <property type="protein sequence ID" value="SNT45567.1"/>
    <property type="molecule type" value="Genomic_DNA"/>
</dbReference>